<reference evidence="10" key="1">
    <citation type="submission" date="2022-10" db="EMBL/GenBank/DDBJ databases">
        <authorList>
            <person name="Chen Y."/>
            <person name="Dougan E. K."/>
            <person name="Chan C."/>
            <person name="Rhodes N."/>
            <person name="Thang M."/>
        </authorList>
    </citation>
    <scope>NUCLEOTIDE SEQUENCE</scope>
</reference>
<name>A0A9P1BID7_9DINO</name>
<feature type="chain" id="PRO_5043269480" description="Glycosyltransferase family 92 protein" evidence="9">
    <location>
        <begin position="21"/>
        <end position="496"/>
    </location>
</feature>
<comment type="similarity">
    <text evidence="2">Belongs to the glycosyltransferase 92 family.</text>
</comment>
<gene>
    <name evidence="10" type="ORF">C1SCF055_LOCUS2409</name>
</gene>
<evidence type="ECO:0000256" key="9">
    <source>
        <dbReference type="SAM" id="SignalP"/>
    </source>
</evidence>
<dbReference type="PANTHER" id="PTHR21461:SF69">
    <property type="entry name" value="GLYCOSYLTRANSFERASE FAMILY 92 PROTEIN"/>
    <property type="match status" value="1"/>
</dbReference>
<keyword evidence="4" id="KW-0808">Transferase</keyword>
<dbReference type="EMBL" id="CAMXCT010000111">
    <property type="protein sequence ID" value="CAI3973966.1"/>
    <property type="molecule type" value="Genomic_DNA"/>
</dbReference>
<dbReference type="GO" id="GO:0016020">
    <property type="term" value="C:membrane"/>
    <property type="evidence" value="ECO:0007669"/>
    <property type="project" value="UniProtKB-SubCell"/>
</dbReference>
<keyword evidence="12" id="KW-1185">Reference proteome</keyword>
<dbReference type="Proteomes" id="UP001152797">
    <property type="component" value="Unassembled WGS sequence"/>
</dbReference>
<keyword evidence="3" id="KW-0328">Glycosyltransferase</keyword>
<proteinExistence type="inferred from homology"/>
<accession>A0A9P1BID7</accession>
<dbReference type="EMBL" id="CAMXCT030000111">
    <property type="protein sequence ID" value="CAL4761278.1"/>
    <property type="molecule type" value="Genomic_DNA"/>
</dbReference>
<protein>
    <recommendedName>
        <fullName evidence="13">Glycosyltransferase family 92 protein</fullName>
    </recommendedName>
</protein>
<keyword evidence="9" id="KW-0732">Signal</keyword>
<dbReference type="InterPro" id="IPR008166">
    <property type="entry name" value="Glyco_transf_92"/>
</dbReference>
<keyword evidence="6" id="KW-1133">Transmembrane helix</keyword>
<sequence length="496" mass="56945">MLWANYAFWLCLCFFDETDASDQPSCDEQSALQVTRNVTSSVPLTEWLPLGAAANFFSNVDSDATFVSEWTSPRDLAVLPAPHSLRFADGQSIDVFSVVPSFGEDGHFIALLLTKKSQKEIAESHAMFCSGPNRSHLTQVRVHHRSLLCDWPKEEAEHENFEVFLEDAQGNNLARVLARRKTGLVKKYRTVACVRDVYFLNEATFSAALKLLVEWLEFYTVHGIEHFFVYTFRGTEDAVKEVLMPYLQSGLATRIHFDDYPKPESHRFHQVIKDCLYRAKSHATWVLPSVDFDEYFHLNSGHIFPDGRVPENYLKTAWDAIVKSEGKQLEEVKSISFRRHRFARAPSDALEISSTWREEGLERSRHHPEEGAKPKFAYNAHVVYDLWWHNPLAWDPRANQDIELAETLGVANHYRTDFRAGAKYGDADRRVSTFDDKLTSDVPLLEQAIERRFGEQPHALLKRLSQEHPPMHLGQLNADADVNNDVDNDVDDWDDY</sequence>
<evidence type="ECO:0000256" key="7">
    <source>
        <dbReference type="ARBA" id="ARBA00023136"/>
    </source>
</evidence>
<evidence type="ECO:0000256" key="8">
    <source>
        <dbReference type="SAM" id="MobiDB-lite"/>
    </source>
</evidence>
<evidence type="ECO:0000256" key="1">
    <source>
        <dbReference type="ARBA" id="ARBA00004167"/>
    </source>
</evidence>
<comment type="caution">
    <text evidence="10">The sequence shown here is derived from an EMBL/GenBank/DDBJ whole genome shotgun (WGS) entry which is preliminary data.</text>
</comment>
<dbReference type="OrthoDB" id="407163at2759"/>
<dbReference type="PANTHER" id="PTHR21461">
    <property type="entry name" value="GLYCOSYLTRANSFERASE FAMILY 92 PROTEIN"/>
    <property type="match status" value="1"/>
</dbReference>
<feature type="compositionally biased region" description="Acidic residues" evidence="8">
    <location>
        <begin position="482"/>
        <end position="496"/>
    </location>
</feature>
<keyword evidence="5" id="KW-0812">Transmembrane</keyword>
<evidence type="ECO:0000313" key="10">
    <source>
        <dbReference type="EMBL" id="CAI3973966.1"/>
    </source>
</evidence>
<evidence type="ECO:0000256" key="6">
    <source>
        <dbReference type="ARBA" id="ARBA00022989"/>
    </source>
</evidence>
<evidence type="ECO:0000313" key="11">
    <source>
        <dbReference type="EMBL" id="CAL4761278.1"/>
    </source>
</evidence>
<dbReference type="Pfam" id="PF01697">
    <property type="entry name" value="Glyco_transf_92"/>
    <property type="match status" value="1"/>
</dbReference>
<evidence type="ECO:0008006" key="13">
    <source>
        <dbReference type="Google" id="ProtNLM"/>
    </source>
</evidence>
<dbReference type="EMBL" id="CAMXCT020000111">
    <property type="protein sequence ID" value="CAL1127341.1"/>
    <property type="molecule type" value="Genomic_DNA"/>
</dbReference>
<feature type="signal peptide" evidence="9">
    <location>
        <begin position="1"/>
        <end position="20"/>
    </location>
</feature>
<dbReference type="GO" id="GO:0016757">
    <property type="term" value="F:glycosyltransferase activity"/>
    <property type="evidence" value="ECO:0007669"/>
    <property type="project" value="UniProtKB-KW"/>
</dbReference>
<dbReference type="GO" id="GO:0005737">
    <property type="term" value="C:cytoplasm"/>
    <property type="evidence" value="ECO:0007669"/>
    <property type="project" value="TreeGrafter"/>
</dbReference>
<comment type="subcellular location">
    <subcellularLocation>
        <location evidence="1">Membrane</location>
        <topology evidence="1">Single-pass membrane protein</topology>
    </subcellularLocation>
</comment>
<evidence type="ECO:0000256" key="2">
    <source>
        <dbReference type="ARBA" id="ARBA00007647"/>
    </source>
</evidence>
<evidence type="ECO:0000256" key="4">
    <source>
        <dbReference type="ARBA" id="ARBA00022679"/>
    </source>
</evidence>
<evidence type="ECO:0000256" key="5">
    <source>
        <dbReference type="ARBA" id="ARBA00022692"/>
    </source>
</evidence>
<feature type="region of interest" description="Disordered" evidence="8">
    <location>
        <begin position="471"/>
        <end position="496"/>
    </location>
</feature>
<evidence type="ECO:0000256" key="3">
    <source>
        <dbReference type="ARBA" id="ARBA00022676"/>
    </source>
</evidence>
<reference evidence="11 12" key="2">
    <citation type="submission" date="2024-05" db="EMBL/GenBank/DDBJ databases">
        <authorList>
            <person name="Chen Y."/>
            <person name="Shah S."/>
            <person name="Dougan E. K."/>
            <person name="Thang M."/>
            <person name="Chan C."/>
        </authorList>
    </citation>
    <scope>NUCLEOTIDE SEQUENCE [LARGE SCALE GENOMIC DNA]</scope>
</reference>
<organism evidence="10">
    <name type="scientific">Cladocopium goreaui</name>
    <dbReference type="NCBI Taxonomy" id="2562237"/>
    <lineage>
        <taxon>Eukaryota</taxon>
        <taxon>Sar</taxon>
        <taxon>Alveolata</taxon>
        <taxon>Dinophyceae</taxon>
        <taxon>Suessiales</taxon>
        <taxon>Symbiodiniaceae</taxon>
        <taxon>Cladocopium</taxon>
    </lineage>
</organism>
<dbReference type="AlphaFoldDB" id="A0A9P1BID7"/>
<evidence type="ECO:0000313" key="12">
    <source>
        <dbReference type="Proteomes" id="UP001152797"/>
    </source>
</evidence>
<keyword evidence="7" id="KW-0472">Membrane</keyword>